<gene>
    <name evidence="2" type="ordered locus">Astex_2298</name>
</gene>
<evidence type="ECO:0000313" key="3">
    <source>
        <dbReference type="Proteomes" id="UP000001492"/>
    </source>
</evidence>
<reference evidence="3" key="1">
    <citation type="submission" date="2010-12" db="EMBL/GenBank/DDBJ databases">
        <title>Complete sequence of chromosome 1 of Asticcacaulis excentricus CB 48.</title>
        <authorList>
            <consortium name="US DOE Joint Genome Institute"/>
            <person name="Lucas S."/>
            <person name="Copeland A."/>
            <person name="Lapidus A."/>
            <person name="Cheng J.-F."/>
            <person name="Bruce D."/>
            <person name="Goodwin L."/>
            <person name="Pitluck S."/>
            <person name="Teshima H."/>
            <person name="Davenport K."/>
            <person name="Detter J.C."/>
            <person name="Han C."/>
            <person name="Tapia R."/>
            <person name="Land M."/>
            <person name="Hauser L."/>
            <person name="Jeffries C."/>
            <person name="Kyrpides N."/>
            <person name="Ivanova N."/>
            <person name="Ovchinnikova G."/>
            <person name="Brun Y.V."/>
            <person name="Woyke T."/>
        </authorList>
    </citation>
    <scope>NUCLEOTIDE SEQUENCE [LARGE SCALE GENOMIC DNA]</scope>
    <source>
        <strain evidence="3">ATCC 15261 / DSM 4724 / KCTC 12464 / NCIMB 9791 / VKM B-1370 / CB 48</strain>
    </source>
</reference>
<dbReference type="KEGG" id="aex:Astex_2298"/>
<evidence type="ECO:0000256" key="1">
    <source>
        <dbReference type="SAM" id="MobiDB-lite"/>
    </source>
</evidence>
<organism evidence="2 3">
    <name type="scientific">Asticcacaulis excentricus (strain ATCC 15261 / DSM 4724 / KCTC 12464 / NCIMB 9791 / VKM B-1370 / CB 48)</name>
    <dbReference type="NCBI Taxonomy" id="573065"/>
    <lineage>
        <taxon>Bacteria</taxon>
        <taxon>Pseudomonadati</taxon>
        <taxon>Pseudomonadota</taxon>
        <taxon>Alphaproteobacteria</taxon>
        <taxon>Caulobacterales</taxon>
        <taxon>Caulobacteraceae</taxon>
        <taxon>Asticcacaulis</taxon>
    </lineage>
</organism>
<dbReference type="OrthoDB" id="7206175at2"/>
<dbReference type="RefSeq" id="WP_013479780.1">
    <property type="nucleotide sequence ID" value="NC_014816.1"/>
</dbReference>
<feature type="region of interest" description="Disordered" evidence="1">
    <location>
        <begin position="91"/>
        <end position="115"/>
    </location>
</feature>
<dbReference type="eggNOG" id="ENOG5033ZN6">
    <property type="taxonomic scope" value="Bacteria"/>
</dbReference>
<dbReference type="AlphaFoldDB" id="E8RMS1"/>
<name>E8RMS1_ASTEC</name>
<keyword evidence="3" id="KW-1185">Reference proteome</keyword>
<dbReference type="EMBL" id="CP002395">
    <property type="protein sequence ID" value="ADU13952.1"/>
    <property type="molecule type" value="Genomic_DNA"/>
</dbReference>
<dbReference type="Proteomes" id="UP000001492">
    <property type="component" value="Chromosome 1"/>
</dbReference>
<accession>E8RMS1</accession>
<dbReference type="HOGENOM" id="CLU_164745_2_0_5"/>
<evidence type="ECO:0000313" key="2">
    <source>
        <dbReference type="EMBL" id="ADU13952.1"/>
    </source>
</evidence>
<dbReference type="STRING" id="573065.Astex_2298"/>
<sequence length="115" mass="12182">MKRTEIVHAGAARLVQTEAAIETAICETADLISYLGRTRMEQKIALEVGEGAMKNLVATLTSLSEARSSILLVHENLNTVKSQLGCATVALGTGENKSPPKPKGLLVVPEKEQAA</sequence>
<proteinExistence type="predicted"/>
<protein>
    <submittedName>
        <fullName evidence="2">Uncharacterized protein</fullName>
    </submittedName>
</protein>